<dbReference type="GO" id="GO:0051536">
    <property type="term" value="F:iron-sulfur cluster binding"/>
    <property type="evidence" value="ECO:0007669"/>
    <property type="project" value="UniProtKB-KW"/>
</dbReference>
<evidence type="ECO:0000256" key="5">
    <source>
        <dbReference type="ARBA" id="ARBA00022643"/>
    </source>
</evidence>
<dbReference type="InterPro" id="IPR023753">
    <property type="entry name" value="FAD/NAD-binding_dom"/>
</dbReference>
<dbReference type="PANTHER" id="PTHR42917:SF2">
    <property type="entry name" value="2,4-DIENOYL-COA REDUCTASE [(2E)-ENOYL-COA-PRODUCING]"/>
    <property type="match status" value="1"/>
</dbReference>
<feature type="domain" description="FAD/NAD(P)-binding" evidence="11">
    <location>
        <begin position="383"/>
        <end position="608"/>
    </location>
</feature>
<evidence type="ECO:0000313" key="13">
    <source>
        <dbReference type="Proteomes" id="UP000531659"/>
    </source>
</evidence>
<evidence type="ECO:0000256" key="8">
    <source>
        <dbReference type="ARBA" id="ARBA00023004"/>
    </source>
</evidence>
<comment type="cofactor">
    <cofactor evidence="2">
        <name>[4Fe-4S] cluster</name>
        <dbReference type="ChEBI" id="CHEBI:49883"/>
    </cofactor>
</comment>
<evidence type="ECO:0000259" key="11">
    <source>
        <dbReference type="Pfam" id="PF07992"/>
    </source>
</evidence>
<comment type="caution">
    <text evidence="12">The sequence shown here is derived from an EMBL/GenBank/DDBJ whole genome shotgun (WGS) entry which is preliminary data.</text>
</comment>
<dbReference type="Gene3D" id="3.40.50.720">
    <property type="entry name" value="NAD(P)-binding Rossmann-like Domain"/>
    <property type="match status" value="1"/>
</dbReference>
<accession>A0A7Y3SYE7</accession>
<name>A0A7Y3SYE7_9CLOT</name>
<dbReference type="InterPro" id="IPR051793">
    <property type="entry name" value="NADH:flavin_oxidoreductase"/>
</dbReference>
<gene>
    <name evidence="12" type="ORF">HLQ16_17090</name>
</gene>
<dbReference type="RefSeq" id="WP_171298283.1">
    <property type="nucleotide sequence ID" value="NZ_CP087098.1"/>
</dbReference>
<keyword evidence="9" id="KW-0411">Iron-sulfur</keyword>
<keyword evidence="8" id="KW-0408">Iron</keyword>
<evidence type="ECO:0000256" key="2">
    <source>
        <dbReference type="ARBA" id="ARBA00001966"/>
    </source>
</evidence>
<dbReference type="Proteomes" id="UP000531659">
    <property type="component" value="Unassembled WGS sequence"/>
</dbReference>
<protein>
    <submittedName>
        <fullName evidence="12">FAD-dependent oxidoreductase</fullName>
    </submittedName>
</protein>
<dbReference type="PANTHER" id="PTHR42917">
    <property type="entry name" value="2,4-DIENOYL-COA REDUCTASE"/>
    <property type="match status" value="1"/>
</dbReference>
<evidence type="ECO:0000313" key="12">
    <source>
        <dbReference type="EMBL" id="NNU77649.1"/>
    </source>
</evidence>
<keyword evidence="4" id="KW-0285">Flavoprotein</keyword>
<evidence type="ECO:0000256" key="9">
    <source>
        <dbReference type="ARBA" id="ARBA00023014"/>
    </source>
</evidence>
<evidence type="ECO:0000259" key="10">
    <source>
        <dbReference type="Pfam" id="PF00724"/>
    </source>
</evidence>
<evidence type="ECO:0000256" key="4">
    <source>
        <dbReference type="ARBA" id="ARBA00022630"/>
    </source>
</evidence>
<keyword evidence="6" id="KW-0479">Metal-binding</keyword>
<evidence type="ECO:0000256" key="7">
    <source>
        <dbReference type="ARBA" id="ARBA00023002"/>
    </source>
</evidence>
<feature type="domain" description="NADH:flavin oxidoreductase/NADH oxidase N-terminal" evidence="10">
    <location>
        <begin position="6"/>
        <end position="336"/>
    </location>
</feature>
<sequence>METRMMFTPIKIGPMEIRNRLVVPAMGTNLAEHNGEAGEKLICYYRERAKGGFGLIITECAAVSKEGRSLINECGMWEDSLVQSYKKLTDAVHEEGAKIAVQLRHCGRETERKYTDGEEVFAPSPVPCPACQTMPHEMTTEEVYQMVTTFGDAALRAKKSGFDAVELHASHGYLIAQFLSGHANKRTDEFGGTLYNRMRFLRLILREVKSKVGSGFPVIVRISGTEMITGGREIQETKAVCQMCEEEGVDAIHVSISTYGSLAYCIGSTYLEPGYETSAAEAIKKAVSIPVITVGRFTDPEMAETLIRDGSADMVAFGRQSIADPHFVNKVLSRRQEDIIPCIGCGQGCIMHLFSDDPISCVVNPNNGTEEEYISNRTESPKHVLIAGGGPGGLQAAWILAARGHKVDLVEKENYLGGAFLPASYPPAKSSITKMIGYYIRQCEKYGVNITLNTELTGEKVKEVNPDTLIIATGSKNLLPKIKGINHPDFMNPCDVLLGKVVTGHKVVVAGGGLIGAETSDFLAEQGREVTIVEMKPEIGADMDPYAKPMLLQELKNHEVTMLKNAVIQEFLSDGVTYKYANQDNTDVKILGGFDSVVLAMGTTAYNPFGDSLKDVVKEVYVIGDAQKAGKVYAATHEAADVAMHV</sequence>
<dbReference type="Pfam" id="PF00724">
    <property type="entry name" value="Oxidored_FMN"/>
    <property type="match status" value="1"/>
</dbReference>
<evidence type="ECO:0000256" key="6">
    <source>
        <dbReference type="ARBA" id="ARBA00022723"/>
    </source>
</evidence>
<dbReference type="GO" id="GO:0016491">
    <property type="term" value="F:oxidoreductase activity"/>
    <property type="evidence" value="ECO:0007669"/>
    <property type="project" value="UniProtKB-KW"/>
</dbReference>
<comment type="similarity">
    <text evidence="3">In the N-terminal section; belongs to the NADH:flavin oxidoreductase/NADH oxidase family.</text>
</comment>
<keyword evidence="7" id="KW-0560">Oxidoreductase</keyword>
<dbReference type="PRINTS" id="PR00469">
    <property type="entry name" value="PNDRDTASEII"/>
</dbReference>
<dbReference type="Gene3D" id="3.20.20.70">
    <property type="entry name" value="Aldolase class I"/>
    <property type="match status" value="1"/>
</dbReference>
<comment type="cofactor">
    <cofactor evidence="1">
        <name>FMN</name>
        <dbReference type="ChEBI" id="CHEBI:58210"/>
    </cofactor>
</comment>
<proteinExistence type="inferred from homology"/>
<keyword evidence="5" id="KW-0288">FMN</keyword>
<dbReference type="InterPro" id="IPR001155">
    <property type="entry name" value="OxRdtase_FMN_N"/>
</dbReference>
<dbReference type="GO" id="GO:0046872">
    <property type="term" value="F:metal ion binding"/>
    <property type="evidence" value="ECO:0007669"/>
    <property type="project" value="UniProtKB-KW"/>
</dbReference>
<reference evidence="12 13" key="1">
    <citation type="submission" date="2020-05" db="EMBL/GenBank/DDBJ databases">
        <title>Complete genome of Clostridium estertheticum subspecies estertheticum, isolated from Vacuum packed lamb meat from New Zealand imported to Switzerland.</title>
        <authorList>
            <person name="Wambui J."/>
            <person name="Stevens M.J.A."/>
            <person name="Stephan R."/>
        </authorList>
    </citation>
    <scope>NUCLEOTIDE SEQUENCE [LARGE SCALE GENOMIC DNA]</scope>
    <source>
        <strain evidence="12 13">CEST001</strain>
    </source>
</reference>
<evidence type="ECO:0000256" key="3">
    <source>
        <dbReference type="ARBA" id="ARBA00011048"/>
    </source>
</evidence>
<dbReference type="Pfam" id="PF07992">
    <property type="entry name" value="Pyr_redox_2"/>
    <property type="match status" value="1"/>
</dbReference>
<dbReference type="InterPro" id="IPR013785">
    <property type="entry name" value="Aldolase_TIM"/>
</dbReference>
<dbReference type="AlphaFoldDB" id="A0A7Y3SYE7"/>
<dbReference type="CDD" id="cd02803">
    <property type="entry name" value="OYE_like_FMN_family"/>
    <property type="match status" value="1"/>
</dbReference>
<dbReference type="SUPFAM" id="SSF51395">
    <property type="entry name" value="FMN-linked oxidoreductases"/>
    <property type="match status" value="1"/>
</dbReference>
<evidence type="ECO:0000256" key="1">
    <source>
        <dbReference type="ARBA" id="ARBA00001917"/>
    </source>
</evidence>
<dbReference type="PRINTS" id="PR00368">
    <property type="entry name" value="FADPNR"/>
</dbReference>
<dbReference type="GO" id="GO:0010181">
    <property type="term" value="F:FMN binding"/>
    <property type="evidence" value="ECO:0007669"/>
    <property type="project" value="InterPro"/>
</dbReference>
<dbReference type="EMBL" id="JABEYB010000014">
    <property type="protein sequence ID" value="NNU77649.1"/>
    <property type="molecule type" value="Genomic_DNA"/>
</dbReference>
<dbReference type="InterPro" id="IPR036188">
    <property type="entry name" value="FAD/NAD-bd_sf"/>
</dbReference>
<dbReference type="Gene3D" id="3.50.50.60">
    <property type="entry name" value="FAD/NAD(P)-binding domain"/>
    <property type="match status" value="1"/>
</dbReference>
<organism evidence="12 13">
    <name type="scientific">Clostridium estertheticum</name>
    <dbReference type="NCBI Taxonomy" id="238834"/>
    <lineage>
        <taxon>Bacteria</taxon>
        <taxon>Bacillati</taxon>
        <taxon>Bacillota</taxon>
        <taxon>Clostridia</taxon>
        <taxon>Eubacteriales</taxon>
        <taxon>Clostridiaceae</taxon>
        <taxon>Clostridium</taxon>
    </lineage>
</organism>
<dbReference type="SUPFAM" id="SSF51905">
    <property type="entry name" value="FAD/NAD(P)-binding domain"/>
    <property type="match status" value="1"/>
</dbReference>